<evidence type="ECO:0008006" key="4">
    <source>
        <dbReference type="Google" id="ProtNLM"/>
    </source>
</evidence>
<evidence type="ECO:0000313" key="3">
    <source>
        <dbReference type="Proteomes" id="UP000078070"/>
    </source>
</evidence>
<evidence type="ECO:0000313" key="2">
    <source>
        <dbReference type="EMBL" id="ANG64112.1"/>
    </source>
</evidence>
<dbReference type="RefSeq" id="WP_067385432.1">
    <property type="nucleotide sequence ID" value="NZ_CP015839.1"/>
</dbReference>
<reference evidence="3" key="1">
    <citation type="submission" date="2016-05" db="EMBL/GenBank/DDBJ databases">
        <authorList>
            <person name="Baek K."/>
            <person name="Yang S.-J."/>
        </authorList>
    </citation>
    <scope>NUCLEOTIDE SEQUENCE [LARGE SCALE GENOMIC DNA]</scope>
    <source>
        <strain evidence="3">ST58-10</strain>
    </source>
</reference>
<keyword evidence="3" id="KW-1185">Reference proteome</keyword>
<dbReference type="OrthoDB" id="9790409at2"/>
<organism evidence="2 3">
    <name type="scientific">Marinobacterium aestuarii</name>
    <dbReference type="NCBI Taxonomy" id="1821621"/>
    <lineage>
        <taxon>Bacteria</taxon>
        <taxon>Pseudomonadati</taxon>
        <taxon>Pseudomonadota</taxon>
        <taxon>Gammaproteobacteria</taxon>
        <taxon>Oceanospirillales</taxon>
        <taxon>Oceanospirillaceae</taxon>
        <taxon>Marinobacterium</taxon>
    </lineage>
</organism>
<proteinExistence type="predicted"/>
<dbReference type="STRING" id="1821621.A8C75_17630"/>
<dbReference type="Pfam" id="PF20398">
    <property type="entry name" value="DUF6691"/>
    <property type="match status" value="1"/>
</dbReference>
<dbReference type="KEGG" id="mars:A8C75_17630"/>
<sequence>MRLLMVFLTGALFSAGLMISGMINPAKVIGFLDVFGDWDPSLAFVMAFAVLVYAIGLRFVLKRPKPLFEASFSLPKGSVIDRKLVGGAILFGIGWGLVGLCPGPAIAALGAAPGQAAIFVVAMLAGMLATRMLQRS</sequence>
<keyword evidence="1" id="KW-0472">Membrane</keyword>
<accession>A0A1A9F1Y5</accession>
<name>A0A1A9F1Y5_9GAMM</name>
<dbReference type="InterPro" id="IPR046513">
    <property type="entry name" value="DUF6691"/>
</dbReference>
<dbReference type="EMBL" id="CP015839">
    <property type="protein sequence ID" value="ANG64112.1"/>
    <property type="molecule type" value="Genomic_DNA"/>
</dbReference>
<feature type="transmembrane region" description="Helical" evidence="1">
    <location>
        <begin position="82"/>
        <end position="100"/>
    </location>
</feature>
<gene>
    <name evidence="2" type="ORF">A8C75_17630</name>
</gene>
<keyword evidence="1" id="KW-0812">Transmembrane</keyword>
<evidence type="ECO:0000256" key="1">
    <source>
        <dbReference type="SAM" id="Phobius"/>
    </source>
</evidence>
<feature type="transmembrane region" description="Helical" evidence="1">
    <location>
        <begin position="41"/>
        <end position="61"/>
    </location>
</feature>
<feature type="transmembrane region" description="Helical" evidence="1">
    <location>
        <begin position="106"/>
        <end position="129"/>
    </location>
</feature>
<keyword evidence="1" id="KW-1133">Transmembrane helix</keyword>
<reference evidence="2 3" key="2">
    <citation type="journal article" date="2018" name="Int. J. Syst. Evol. Microbiol.">
        <title>Marinobacterium aestuarii sp. nov., a benzene-degrading marine bacterium isolated from estuary sediment.</title>
        <authorList>
            <person name="Bae S.S."/>
            <person name="Jung J."/>
            <person name="Chung D."/>
            <person name="Baek K."/>
        </authorList>
    </citation>
    <scope>NUCLEOTIDE SEQUENCE [LARGE SCALE GENOMIC DNA]</scope>
    <source>
        <strain evidence="2 3">ST58-10</strain>
    </source>
</reference>
<protein>
    <recommendedName>
        <fullName evidence="4">YeeE/YedE family protein</fullName>
    </recommendedName>
</protein>
<dbReference type="Proteomes" id="UP000078070">
    <property type="component" value="Chromosome"/>
</dbReference>
<dbReference type="AlphaFoldDB" id="A0A1A9F1Y5"/>